<evidence type="ECO:0000256" key="1">
    <source>
        <dbReference type="SAM" id="MobiDB-lite"/>
    </source>
</evidence>
<accession>A0ABR2KEK6</accession>
<evidence type="ECO:0000313" key="2">
    <source>
        <dbReference type="EMBL" id="KAK8889504.1"/>
    </source>
</evidence>
<feature type="compositionally biased region" description="Basic residues" evidence="1">
    <location>
        <begin position="284"/>
        <end position="298"/>
    </location>
</feature>
<sequence length="318" mass="35927">MKKRTKVPKANNAIFDEPLSVVSRPPGSPPNYVPPTPAEIFARLQGHNENEIIPSTNSTTEIIPNQVEPVDPAPDSKTLDILARLKAISNGETMPVPTEMPKINVLPKIGVEFDSMSHIEAPKADNPLAALEELQENEESEDEPINNPIDFLQYDKPLGFGIARAYRYAATHGLIYKHKGDDEQILEYRDGEGNLIDTRTAFKLQSHIFSGRYSSIKNRLKSQIKARAFNNKDNFEVGDTPLHTAASLRNALAENKTAFIELTGENKRVMPYEPIRLDIDEKMKAKKEKKKKRLKMKTKKLEAKERAKEQKEMEDNLE</sequence>
<comment type="caution">
    <text evidence="2">The sequence shown here is derived from an EMBL/GenBank/DDBJ whole genome shotgun (WGS) entry which is preliminary data.</text>
</comment>
<gene>
    <name evidence="2" type="ORF">M9Y10_034253</name>
</gene>
<protein>
    <submittedName>
        <fullName evidence="2">Uncharacterized protein</fullName>
    </submittedName>
</protein>
<proteinExistence type="predicted"/>
<dbReference type="EMBL" id="JAPFFF010000005">
    <property type="protein sequence ID" value="KAK8889504.1"/>
    <property type="molecule type" value="Genomic_DNA"/>
</dbReference>
<name>A0ABR2KEK6_9EUKA</name>
<keyword evidence="3" id="KW-1185">Reference proteome</keyword>
<feature type="region of interest" description="Disordered" evidence="1">
    <location>
        <begin position="282"/>
        <end position="318"/>
    </location>
</feature>
<reference evidence="2 3" key="1">
    <citation type="submission" date="2024-04" db="EMBL/GenBank/DDBJ databases">
        <title>Tritrichomonas musculus Genome.</title>
        <authorList>
            <person name="Alves-Ferreira E."/>
            <person name="Grigg M."/>
            <person name="Lorenzi H."/>
            <person name="Galac M."/>
        </authorList>
    </citation>
    <scope>NUCLEOTIDE SEQUENCE [LARGE SCALE GENOMIC DNA]</scope>
    <source>
        <strain evidence="2 3">EAF2021</strain>
    </source>
</reference>
<evidence type="ECO:0000313" key="3">
    <source>
        <dbReference type="Proteomes" id="UP001470230"/>
    </source>
</evidence>
<organism evidence="2 3">
    <name type="scientific">Tritrichomonas musculus</name>
    <dbReference type="NCBI Taxonomy" id="1915356"/>
    <lineage>
        <taxon>Eukaryota</taxon>
        <taxon>Metamonada</taxon>
        <taxon>Parabasalia</taxon>
        <taxon>Tritrichomonadida</taxon>
        <taxon>Tritrichomonadidae</taxon>
        <taxon>Tritrichomonas</taxon>
    </lineage>
</organism>
<feature type="compositionally biased region" description="Basic and acidic residues" evidence="1">
    <location>
        <begin position="299"/>
        <end position="318"/>
    </location>
</feature>
<feature type="compositionally biased region" description="Pro residues" evidence="1">
    <location>
        <begin position="26"/>
        <end position="37"/>
    </location>
</feature>
<dbReference type="Proteomes" id="UP001470230">
    <property type="component" value="Unassembled WGS sequence"/>
</dbReference>
<feature type="region of interest" description="Disordered" evidence="1">
    <location>
        <begin position="1"/>
        <end position="37"/>
    </location>
</feature>